<dbReference type="InterPro" id="IPR032687">
    <property type="entry name" value="AraC-type_N"/>
</dbReference>
<sequence>MRCETIGTMHGQSAIRAFFLEPTLNELQRLHQPIGATLGRHGLTSSDIASPYAWVPLRCHTELLEDAAEQTNNPYLGFDIGRRFDQRSLGPFCALLANAGTLREVFELYGGFQGLWQINTRFLIERHEDVTHYTYVIDDPSIWPRRQDAELTLAALVTLGRQAGFAHWSPETVEFEHVLPADKRPLRAFFDAPVFGSCDANRLVVANSDLERPLGHGAGGGAKVLERHLVDLMRQDNGASETTGIVEATVAIINRRMGRAPLDIATVALEMHTSERSLRRHLEEAGTSFRDLVQQQRLLRARSLLRGGHMPLIEAAARLGYADAAAFCRAFRGWTGMSPMRFAQAGH</sequence>
<keyword evidence="1" id="KW-0805">Transcription regulation</keyword>
<dbReference type="PROSITE" id="PS01124">
    <property type="entry name" value="HTH_ARAC_FAMILY_2"/>
    <property type="match status" value="1"/>
</dbReference>
<gene>
    <name evidence="5" type="primary">gadW</name>
    <name evidence="5" type="ORF">DEVEQU_02858</name>
</gene>
<dbReference type="PANTHER" id="PTHR47894:SF1">
    <property type="entry name" value="HTH-TYPE TRANSCRIPTIONAL REGULATOR VQSM"/>
    <property type="match status" value="1"/>
</dbReference>
<feature type="domain" description="HTH araC/xylS-type" evidence="4">
    <location>
        <begin position="247"/>
        <end position="345"/>
    </location>
</feature>
<evidence type="ECO:0000313" key="6">
    <source>
        <dbReference type="Proteomes" id="UP000268844"/>
    </source>
</evidence>
<reference evidence="5 6" key="1">
    <citation type="submission" date="2018-12" db="EMBL/GenBank/DDBJ databases">
        <authorList>
            <person name="Criscuolo A."/>
        </authorList>
    </citation>
    <scope>NUCLEOTIDE SEQUENCE [LARGE SCALE GENOMIC DNA]</scope>
    <source>
        <strain evidence="5">ACIP1116281</strain>
    </source>
</reference>
<evidence type="ECO:0000256" key="3">
    <source>
        <dbReference type="ARBA" id="ARBA00023163"/>
    </source>
</evidence>
<evidence type="ECO:0000256" key="1">
    <source>
        <dbReference type="ARBA" id="ARBA00023015"/>
    </source>
</evidence>
<evidence type="ECO:0000313" key="5">
    <source>
        <dbReference type="EMBL" id="VDS05715.1"/>
    </source>
</evidence>
<dbReference type="Pfam" id="PF12833">
    <property type="entry name" value="HTH_18"/>
    <property type="match status" value="1"/>
</dbReference>
<evidence type="ECO:0000259" key="4">
    <source>
        <dbReference type="PROSITE" id="PS01124"/>
    </source>
</evidence>
<keyword evidence="2" id="KW-0238">DNA-binding</keyword>
<protein>
    <submittedName>
        <fullName evidence="5">HTH-type transcriptional regulator GadW</fullName>
    </submittedName>
</protein>
<dbReference type="RefSeq" id="WP_164550414.1">
    <property type="nucleotide sequence ID" value="NZ_JBHTMH010000001.1"/>
</dbReference>
<name>A0A447IE13_9HYPH</name>
<keyword evidence="6" id="KW-1185">Reference proteome</keyword>
<proteinExistence type="predicted"/>
<dbReference type="Proteomes" id="UP000268844">
    <property type="component" value="Unassembled WGS sequence"/>
</dbReference>
<dbReference type="GO" id="GO:0003700">
    <property type="term" value="F:DNA-binding transcription factor activity"/>
    <property type="evidence" value="ECO:0007669"/>
    <property type="project" value="InterPro"/>
</dbReference>
<dbReference type="SMART" id="SM00342">
    <property type="entry name" value="HTH_ARAC"/>
    <property type="match status" value="1"/>
</dbReference>
<dbReference type="Pfam" id="PF12625">
    <property type="entry name" value="Arabinose_bd"/>
    <property type="match status" value="1"/>
</dbReference>
<evidence type="ECO:0000256" key="2">
    <source>
        <dbReference type="ARBA" id="ARBA00023125"/>
    </source>
</evidence>
<organism evidence="5 6">
    <name type="scientific">Devosia equisanguinis</name>
    <dbReference type="NCBI Taxonomy" id="2490941"/>
    <lineage>
        <taxon>Bacteria</taxon>
        <taxon>Pseudomonadati</taxon>
        <taxon>Pseudomonadota</taxon>
        <taxon>Alphaproteobacteria</taxon>
        <taxon>Hyphomicrobiales</taxon>
        <taxon>Devosiaceae</taxon>
        <taxon>Devosia</taxon>
    </lineage>
</organism>
<dbReference type="GO" id="GO:0005829">
    <property type="term" value="C:cytosol"/>
    <property type="evidence" value="ECO:0007669"/>
    <property type="project" value="TreeGrafter"/>
</dbReference>
<dbReference type="InterPro" id="IPR009057">
    <property type="entry name" value="Homeodomain-like_sf"/>
</dbReference>
<dbReference type="SUPFAM" id="SSF46689">
    <property type="entry name" value="Homeodomain-like"/>
    <property type="match status" value="1"/>
</dbReference>
<accession>A0A447IE13</accession>
<dbReference type="PANTHER" id="PTHR47894">
    <property type="entry name" value="HTH-TYPE TRANSCRIPTIONAL REGULATOR GADX"/>
    <property type="match status" value="1"/>
</dbReference>
<dbReference type="EMBL" id="UZWD01000035">
    <property type="protein sequence ID" value="VDS05715.1"/>
    <property type="molecule type" value="Genomic_DNA"/>
</dbReference>
<keyword evidence="3" id="KW-0804">Transcription</keyword>
<dbReference type="GO" id="GO:0000976">
    <property type="term" value="F:transcription cis-regulatory region binding"/>
    <property type="evidence" value="ECO:0007669"/>
    <property type="project" value="TreeGrafter"/>
</dbReference>
<dbReference type="AlphaFoldDB" id="A0A447IE13"/>
<dbReference type="InterPro" id="IPR018060">
    <property type="entry name" value="HTH_AraC"/>
</dbReference>
<dbReference type="Gene3D" id="1.10.10.60">
    <property type="entry name" value="Homeodomain-like"/>
    <property type="match status" value="1"/>
</dbReference>